<evidence type="ECO:0000256" key="3">
    <source>
        <dbReference type="ARBA" id="ARBA00023242"/>
    </source>
</evidence>
<evidence type="ECO:0000256" key="1">
    <source>
        <dbReference type="ARBA" id="ARBA00004123"/>
    </source>
</evidence>
<dbReference type="Proteomes" id="UP000266272">
    <property type="component" value="Unassembled WGS sequence"/>
</dbReference>
<dbReference type="Pfam" id="PF00172">
    <property type="entry name" value="Zn_clus"/>
    <property type="match status" value="1"/>
</dbReference>
<dbReference type="AlphaFoldDB" id="A0A395NQX1"/>
<dbReference type="InterPro" id="IPR036864">
    <property type="entry name" value="Zn2-C6_fun-type_DNA-bd_sf"/>
</dbReference>
<reference evidence="5 6" key="1">
    <citation type="journal article" date="2018" name="PLoS Pathog.">
        <title>Evolution of structural diversity of trichothecenes, a family of toxins produced by plant pathogenic and entomopathogenic fungi.</title>
        <authorList>
            <person name="Proctor R.H."/>
            <person name="McCormick S.P."/>
            <person name="Kim H.S."/>
            <person name="Cardoza R.E."/>
            <person name="Stanley A.M."/>
            <person name="Lindo L."/>
            <person name="Kelly A."/>
            <person name="Brown D.W."/>
            <person name="Lee T."/>
            <person name="Vaughan M.M."/>
            <person name="Alexander N.J."/>
            <person name="Busman M."/>
            <person name="Gutierrez S."/>
        </authorList>
    </citation>
    <scope>NUCLEOTIDE SEQUENCE [LARGE SCALE GENOMIC DNA]</scope>
    <source>
        <strain evidence="5 6">IBT 40837</strain>
    </source>
</reference>
<keyword evidence="2" id="KW-0479">Metal-binding</keyword>
<dbReference type="GO" id="GO:0008270">
    <property type="term" value="F:zinc ion binding"/>
    <property type="evidence" value="ECO:0007669"/>
    <property type="project" value="InterPro"/>
</dbReference>
<dbReference type="InterPro" id="IPR001138">
    <property type="entry name" value="Zn2Cys6_DnaBD"/>
</dbReference>
<dbReference type="PANTHER" id="PTHR31001">
    <property type="entry name" value="UNCHARACTERIZED TRANSCRIPTIONAL REGULATORY PROTEIN"/>
    <property type="match status" value="1"/>
</dbReference>
<dbReference type="SUPFAM" id="SSF57701">
    <property type="entry name" value="Zn2/Cys6 DNA-binding domain"/>
    <property type="match status" value="1"/>
</dbReference>
<dbReference type="OrthoDB" id="435881at2759"/>
<dbReference type="STRING" id="490622.A0A395NQX1"/>
<organism evidence="5 6">
    <name type="scientific">Trichoderma arundinaceum</name>
    <dbReference type="NCBI Taxonomy" id="490622"/>
    <lineage>
        <taxon>Eukaryota</taxon>
        <taxon>Fungi</taxon>
        <taxon>Dikarya</taxon>
        <taxon>Ascomycota</taxon>
        <taxon>Pezizomycotina</taxon>
        <taxon>Sordariomycetes</taxon>
        <taxon>Hypocreomycetidae</taxon>
        <taxon>Hypocreales</taxon>
        <taxon>Hypocreaceae</taxon>
        <taxon>Trichoderma</taxon>
    </lineage>
</organism>
<name>A0A395NQX1_TRIAR</name>
<dbReference type="InterPro" id="IPR007219">
    <property type="entry name" value="XnlR_reg_dom"/>
</dbReference>
<dbReference type="GO" id="GO:0006351">
    <property type="term" value="P:DNA-templated transcription"/>
    <property type="evidence" value="ECO:0007669"/>
    <property type="project" value="InterPro"/>
</dbReference>
<keyword evidence="3" id="KW-0539">Nucleus</keyword>
<dbReference type="GO" id="GO:0003677">
    <property type="term" value="F:DNA binding"/>
    <property type="evidence" value="ECO:0007669"/>
    <property type="project" value="InterPro"/>
</dbReference>
<keyword evidence="6" id="KW-1185">Reference proteome</keyword>
<proteinExistence type="predicted"/>
<evidence type="ECO:0000256" key="2">
    <source>
        <dbReference type="ARBA" id="ARBA00022723"/>
    </source>
</evidence>
<dbReference type="PANTHER" id="PTHR31001:SF90">
    <property type="entry name" value="CENTROMERE DNA-BINDING PROTEIN COMPLEX CBF3 SUBUNIT B"/>
    <property type="match status" value="1"/>
</dbReference>
<dbReference type="SMART" id="SM00066">
    <property type="entry name" value="GAL4"/>
    <property type="match status" value="1"/>
</dbReference>
<gene>
    <name evidence="5" type="ORF">TARUN_3897</name>
</gene>
<dbReference type="InterPro" id="IPR050613">
    <property type="entry name" value="Sec_Metabolite_Reg"/>
</dbReference>
<evidence type="ECO:0000313" key="5">
    <source>
        <dbReference type="EMBL" id="RFU78375.1"/>
    </source>
</evidence>
<evidence type="ECO:0000259" key="4">
    <source>
        <dbReference type="PROSITE" id="PS50048"/>
    </source>
</evidence>
<dbReference type="CDD" id="cd12148">
    <property type="entry name" value="fungal_TF_MHR"/>
    <property type="match status" value="1"/>
</dbReference>
<dbReference type="PROSITE" id="PS00463">
    <property type="entry name" value="ZN2_CY6_FUNGAL_1"/>
    <property type="match status" value="1"/>
</dbReference>
<accession>A0A395NQX1</accession>
<dbReference type="CDD" id="cd00067">
    <property type="entry name" value="GAL4"/>
    <property type="match status" value="1"/>
</dbReference>
<feature type="domain" description="Zn(2)-C6 fungal-type" evidence="4">
    <location>
        <begin position="21"/>
        <end position="50"/>
    </location>
</feature>
<dbReference type="GO" id="GO:0000981">
    <property type="term" value="F:DNA-binding transcription factor activity, RNA polymerase II-specific"/>
    <property type="evidence" value="ECO:0007669"/>
    <property type="project" value="InterPro"/>
</dbReference>
<dbReference type="EMBL" id="PXOA01000215">
    <property type="protein sequence ID" value="RFU78375.1"/>
    <property type="molecule type" value="Genomic_DNA"/>
</dbReference>
<dbReference type="Pfam" id="PF04082">
    <property type="entry name" value="Fungal_trans"/>
    <property type="match status" value="1"/>
</dbReference>
<evidence type="ECO:0000313" key="6">
    <source>
        <dbReference type="Proteomes" id="UP000266272"/>
    </source>
</evidence>
<dbReference type="SMART" id="SM00906">
    <property type="entry name" value="Fungal_trans"/>
    <property type="match status" value="1"/>
</dbReference>
<comment type="caution">
    <text evidence="5">The sequence shown here is derived from an EMBL/GenBank/DDBJ whole genome shotgun (WGS) entry which is preliminary data.</text>
</comment>
<comment type="subcellular location">
    <subcellularLocation>
        <location evidence="1">Nucleus</location>
    </subcellularLocation>
</comment>
<protein>
    <recommendedName>
        <fullName evidence="4">Zn(2)-C6 fungal-type domain-containing protein</fullName>
    </recommendedName>
</protein>
<dbReference type="PROSITE" id="PS50048">
    <property type="entry name" value="ZN2_CY6_FUNGAL_2"/>
    <property type="match status" value="1"/>
</dbReference>
<dbReference type="GO" id="GO:0005634">
    <property type="term" value="C:nucleus"/>
    <property type="evidence" value="ECO:0007669"/>
    <property type="project" value="UniProtKB-SubCell"/>
</dbReference>
<dbReference type="Gene3D" id="4.10.240.10">
    <property type="entry name" value="Zn(2)-C6 fungal-type DNA-binding domain"/>
    <property type="match status" value="1"/>
</dbReference>
<sequence>MDESSDAGMGEGVAGGPFSLPCDVCRRRKVRCSKTWPCSNCERNSVRCTYDNSRQLLKRPSKVNDLNNRVARLESIIQYLSRQDRQERNETDSSSRVSTNSVEAMARNIRQSFKWDEPENQVADGTLVYDTSCSRYLSRTFWATMYDEIANLKTMLDDEKNSPGQHLSLPGTVILQPDAWDRPYVTEETSDFLVRAFINYVDPFIRLIHVPKLLLDLNHFRRKVLRNPELLEIELYAIYGLATLSLTAQEVVELGLDKSAFVARCKRYVENGLTWLKVTTTHDVCGLRILLHFITLMFWTGEMVHANSLLGVAISVAHRLGVHRAQFHLLPFQAEMRRRMWHHIELLDSWSIENLGTETLIVPGLSDAVLPLNVDDASWDISPFASSIPEPQTGFTNMTIALIQYEVAALAKTVLKHGASKKGTGDTSFCDFHAQLFQQSKEKLETTYLKHLDRSDIKQRLALHIAELRLSQIKLTQKRMGAKVVRPPDHADPVSQYEIEYDVFPFT</sequence>